<dbReference type="CDD" id="cd00130">
    <property type="entry name" value="PAS"/>
    <property type="match status" value="1"/>
</dbReference>
<dbReference type="Proteomes" id="UP000077098">
    <property type="component" value="Unassembled WGS sequence"/>
</dbReference>
<feature type="domain" description="PAS fold-3" evidence="1">
    <location>
        <begin position="30"/>
        <end position="118"/>
    </location>
</feature>
<accession>A0A176X1C3</accession>
<gene>
    <name evidence="2" type="ORF">A7J57_09255</name>
</gene>
<dbReference type="Gene3D" id="3.30.450.20">
    <property type="entry name" value="PAS domain"/>
    <property type="match status" value="1"/>
</dbReference>
<comment type="caution">
    <text evidence="2">The sequence shown here is derived from an EMBL/GenBank/DDBJ whole genome shotgun (WGS) entry which is preliminary data.</text>
</comment>
<evidence type="ECO:0000313" key="3">
    <source>
        <dbReference type="Proteomes" id="UP000077098"/>
    </source>
</evidence>
<dbReference type="AlphaFoldDB" id="A0A176X1C3"/>
<dbReference type="Pfam" id="PF08447">
    <property type="entry name" value="PAS_3"/>
    <property type="match status" value="1"/>
</dbReference>
<name>A0A176X1C3_AGRTU</name>
<sequence>MRDFNDDINYVGGLSDSIGFFSWVLADNLLFADAVFASLYEIPLEDLVKGMPVEAILSRIVEEDRAMIARNTHEAIISGNTSASSYAVQLKNGGRKCLVAYGRCLRDSNGEPSVFTGAVMDAVMPDVTFGSSALEAHCRAAYEIANRNGDDLAARYLKSALALVSGS</sequence>
<dbReference type="InterPro" id="IPR000014">
    <property type="entry name" value="PAS"/>
</dbReference>
<organism evidence="2 3">
    <name type="scientific">Agrobacterium tumefaciens</name>
    <dbReference type="NCBI Taxonomy" id="358"/>
    <lineage>
        <taxon>Bacteria</taxon>
        <taxon>Pseudomonadati</taxon>
        <taxon>Pseudomonadota</taxon>
        <taxon>Alphaproteobacteria</taxon>
        <taxon>Hyphomicrobiales</taxon>
        <taxon>Rhizobiaceae</taxon>
        <taxon>Rhizobium/Agrobacterium group</taxon>
        <taxon>Agrobacterium</taxon>
        <taxon>Agrobacterium tumefaciens complex</taxon>
    </lineage>
</organism>
<evidence type="ECO:0000259" key="1">
    <source>
        <dbReference type="Pfam" id="PF08447"/>
    </source>
</evidence>
<dbReference type="InterPro" id="IPR035965">
    <property type="entry name" value="PAS-like_dom_sf"/>
</dbReference>
<reference evidence="2 3" key="1">
    <citation type="submission" date="2016-05" db="EMBL/GenBank/DDBJ databases">
        <authorList>
            <person name="Lavstsen T."/>
            <person name="Jespersen J.S."/>
        </authorList>
    </citation>
    <scope>NUCLEOTIDE SEQUENCE [LARGE SCALE GENOMIC DNA]</scope>
    <source>
        <strain evidence="2 3">KCJ1736</strain>
    </source>
</reference>
<dbReference type="EMBL" id="LXPS01000036">
    <property type="protein sequence ID" value="OAE40464.1"/>
    <property type="molecule type" value="Genomic_DNA"/>
</dbReference>
<evidence type="ECO:0000313" key="2">
    <source>
        <dbReference type="EMBL" id="OAE40464.1"/>
    </source>
</evidence>
<dbReference type="SUPFAM" id="SSF55785">
    <property type="entry name" value="PYP-like sensor domain (PAS domain)"/>
    <property type="match status" value="1"/>
</dbReference>
<protein>
    <recommendedName>
        <fullName evidence="1">PAS fold-3 domain-containing protein</fullName>
    </recommendedName>
</protein>
<proteinExistence type="predicted"/>
<dbReference type="InterPro" id="IPR013655">
    <property type="entry name" value="PAS_fold_3"/>
</dbReference>
<dbReference type="RefSeq" id="WP_063950216.1">
    <property type="nucleotide sequence ID" value="NZ_LXPS01000036.1"/>
</dbReference>